<dbReference type="SUPFAM" id="SSF101898">
    <property type="entry name" value="NHL repeat"/>
    <property type="match status" value="1"/>
</dbReference>
<name>A0A660LH00_9ACTN</name>
<dbReference type="PANTHER" id="PTHR30344:SF1">
    <property type="entry name" value="6-PHOSPHOGLUCONOLACTONASE"/>
    <property type="match status" value="1"/>
</dbReference>
<dbReference type="InterPro" id="IPR015943">
    <property type="entry name" value="WD40/YVTN_repeat-like_dom_sf"/>
</dbReference>
<feature type="chain" id="PRO_5024885502" evidence="2">
    <location>
        <begin position="23"/>
        <end position="560"/>
    </location>
</feature>
<dbReference type="GO" id="GO:0016853">
    <property type="term" value="F:isomerase activity"/>
    <property type="evidence" value="ECO:0007669"/>
    <property type="project" value="UniProtKB-KW"/>
</dbReference>
<dbReference type="InterPro" id="IPR050282">
    <property type="entry name" value="Cycloisomerase_2"/>
</dbReference>
<dbReference type="EMBL" id="RBIL01000001">
    <property type="protein sequence ID" value="RKQ93485.1"/>
    <property type="molecule type" value="Genomic_DNA"/>
</dbReference>
<evidence type="ECO:0000313" key="4">
    <source>
        <dbReference type="Proteomes" id="UP000278962"/>
    </source>
</evidence>
<dbReference type="GO" id="GO:0017057">
    <property type="term" value="F:6-phosphogluconolactonase activity"/>
    <property type="evidence" value="ECO:0007669"/>
    <property type="project" value="TreeGrafter"/>
</dbReference>
<dbReference type="Pfam" id="PF10282">
    <property type="entry name" value="Lactonase"/>
    <property type="match status" value="1"/>
</dbReference>
<protein>
    <submittedName>
        <fullName evidence="3">6-phosphogluconolactonase (Cycloisomerase 2 family)</fullName>
    </submittedName>
</protein>
<gene>
    <name evidence="3" type="ORF">C8N24_3352</name>
</gene>
<dbReference type="AlphaFoldDB" id="A0A660LH00"/>
<evidence type="ECO:0000256" key="2">
    <source>
        <dbReference type="SAM" id="SignalP"/>
    </source>
</evidence>
<feature type="signal peptide" evidence="2">
    <location>
        <begin position="1"/>
        <end position="22"/>
    </location>
</feature>
<organism evidence="3 4">
    <name type="scientific">Solirubrobacter pauli</name>
    <dbReference type="NCBI Taxonomy" id="166793"/>
    <lineage>
        <taxon>Bacteria</taxon>
        <taxon>Bacillati</taxon>
        <taxon>Actinomycetota</taxon>
        <taxon>Thermoleophilia</taxon>
        <taxon>Solirubrobacterales</taxon>
        <taxon>Solirubrobacteraceae</taxon>
        <taxon>Solirubrobacter</taxon>
    </lineage>
</organism>
<dbReference type="Proteomes" id="UP000278962">
    <property type="component" value="Unassembled WGS sequence"/>
</dbReference>
<keyword evidence="4" id="KW-1185">Reference proteome</keyword>
<proteinExistence type="inferred from homology"/>
<dbReference type="Gene3D" id="2.130.10.10">
    <property type="entry name" value="YVTN repeat-like/Quinoprotein amine dehydrogenase"/>
    <property type="match status" value="3"/>
</dbReference>
<accession>A0A660LH00</accession>
<reference evidence="3 4" key="1">
    <citation type="submission" date="2018-10" db="EMBL/GenBank/DDBJ databases">
        <title>Genomic Encyclopedia of Archaeal and Bacterial Type Strains, Phase II (KMG-II): from individual species to whole genera.</title>
        <authorList>
            <person name="Goeker M."/>
        </authorList>
    </citation>
    <scope>NUCLEOTIDE SEQUENCE [LARGE SCALE GENOMIC DNA]</scope>
    <source>
        <strain evidence="3 4">DSM 14954</strain>
    </source>
</reference>
<evidence type="ECO:0000256" key="1">
    <source>
        <dbReference type="ARBA" id="ARBA00005564"/>
    </source>
</evidence>
<dbReference type="RefSeq" id="WP_121251652.1">
    <property type="nucleotide sequence ID" value="NZ_RBIL01000001.1"/>
</dbReference>
<comment type="similarity">
    <text evidence="1">Belongs to the cycloisomerase 2 family.</text>
</comment>
<evidence type="ECO:0000313" key="3">
    <source>
        <dbReference type="EMBL" id="RKQ93485.1"/>
    </source>
</evidence>
<comment type="caution">
    <text evidence="3">The sequence shown here is derived from an EMBL/GenBank/DDBJ whole genome shotgun (WGS) entry which is preliminary data.</text>
</comment>
<keyword evidence="2" id="KW-0732">Signal</keyword>
<sequence length="560" mass="56770">MRSILLALGALMTLLFTAPAFGQSFAQLGGEAGCVMQTGLEVIDEYDEEETTPVACSRAGGLQSARSVVVSPNQQHVYVVSGGGALDGSNGVAVFARDSGSGALTARSCVTATGGDGRVGSDGLCTRADALRDARALAFSPDGRFAYVVAASSNAISWFARDETTGALTQRGCIKHTFGFGERCTSGFALDGATDVAVSPDGKHVYVVGDRSGAVVTFARDATTGALTESGCVSDTGSDGQCEDGVALAGASTLLMAADGADVYVTSAASGSVVGLRRDATTGKLSPNVCLLADAPAGGPCTSVPSLVNVQDGAITADGAALYVVGAEDSTLTWLARDAATGRLSATGCLQYASPTREDVVDPDDFYDDEDEEERIPGCGRAAALSQPDAVTVSADGRTVYAAGDYALTAFTRDPATGALSQFGCVEAYLTLKACSQGRVIQGAADLAASGDGRSLYVTSPQSGSVAVFAASVAIASSRARVARAGTIRVRLSCPEAARRACAGAARVAGARSARFRVAAGAARAITLRVSSSAARRRSAVVVAQVNGLSDVRRRVALQR</sequence>
<keyword evidence="3" id="KW-0413">Isomerase</keyword>
<dbReference type="PANTHER" id="PTHR30344">
    <property type="entry name" value="6-PHOSPHOGLUCONOLACTONASE-RELATED"/>
    <property type="match status" value="1"/>
</dbReference>
<dbReference type="InterPro" id="IPR019405">
    <property type="entry name" value="Lactonase_7-beta_prop"/>
</dbReference>